<accession>A0A919T741</accession>
<proteinExistence type="predicted"/>
<gene>
    <name evidence="1" type="ORF">Ato02nite_005740</name>
</gene>
<evidence type="ECO:0000313" key="2">
    <source>
        <dbReference type="Proteomes" id="UP000677082"/>
    </source>
</evidence>
<dbReference type="Proteomes" id="UP000677082">
    <property type="component" value="Unassembled WGS sequence"/>
</dbReference>
<dbReference type="AlphaFoldDB" id="A0A919T741"/>
<organism evidence="1 2">
    <name type="scientific">Paractinoplanes toevensis</name>
    <dbReference type="NCBI Taxonomy" id="571911"/>
    <lineage>
        <taxon>Bacteria</taxon>
        <taxon>Bacillati</taxon>
        <taxon>Actinomycetota</taxon>
        <taxon>Actinomycetes</taxon>
        <taxon>Micromonosporales</taxon>
        <taxon>Micromonosporaceae</taxon>
        <taxon>Paractinoplanes</taxon>
    </lineage>
</organism>
<comment type="caution">
    <text evidence="1">The sequence shown here is derived from an EMBL/GenBank/DDBJ whole genome shotgun (WGS) entry which is preliminary data.</text>
</comment>
<keyword evidence="2" id="KW-1185">Reference proteome</keyword>
<sequence>MTALEPTPERIAYARKAQSRTWTFGPEGAGEILADDVLGGMVVNGLIAPHFVTPTQQIAGQDDYYRLTEAGEKWLAENEETS</sequence>
<protein>
    <submittedName>
        <fullName evidence="1">Uncharacterized protein</fullName>
    </submittedName>
</protein>
<reference evidence="1 2" key="1">
    <citation type="submission" date="2021-03" db="EMBL/GenBank/DDBJ databases">
        <title>Whole genome shotgun sequence of Actinoplanes toevensis NBRC 105298.</title>
        <authorList>
            <person name="Komaki H."/>
            <person name="Tamura T."/>
        </authorList>
    </citation>
    <scope>NUCLEOTIDE SEQUENCE [LARGE SCALE GENOMIC DNA]</scope>
    <source>
        <strain evidence="1 2">NBRC 105298</strain>
    </source>
</reference>
<name>A0A919T741_9ACTN</name>
<dbReference type="RefSeq" id="WP_213004765.1">
    <property type="nucleotide sequence ID" value="NZ_BOQN01000007.1"/>
</dbReference>
<dbReference type="EMBL" id="BOQN01000007">
    <property type="protein sequence ID" value="GIM88781.1"/>
    <property type="molecule type" value="Genomic_DNA"/>
</dbReference>
<evidence type="ECO:0000313" key="1">
    <source>
        <dbReference type="EMBL" id="GIM88781.1"/>
    </source>
</evidence>